<feature type="domain" description="Metallo-beta-lactamase" evidence="1">
    <location>
        <begin position="30"/>
        <end position="226"/>
    </location>
</feature>
<dbReference type="AlphaFoldDB" id="A0A0K1JFP1"/>
<evidence type="ECO:0000313" key="2">
    <source>
        <dbReference type="EMBL" id="AKU15410.1"/>
    </source>
</evidence>
<sequence length="241" mass="26518">MSCSMPTVELQHLAGRVWLYPHDPDPDAVRGSVAVIADERGSVVVDAGHSPALAREVQRALRAAGLPSPRWLVYTHHHWDHTWGACAWDGVEIIGHASATTILEGEARRPWSAAYLREQVAENPRLSASFAARARAVDDWSKLRVLPPHRTFDTSLELPTGVQVRHVGGQHAPDSSIVIDPESRVALLGDCFYPPPLHLRSPDDTADVPMLLGLLEEQHEWYVDAHDSPRTLAQARAALGF</sequence>
<dbReference type="EMBL" id="CP011112">
    <property type="protein sequence ID" value="AKU15410.1"/>
    <property type="molecule type" value="Genomic_DNA"/>
</dbReference>
<dbReference type="PATRIC" id="fig|571913.6.peg.1067"/>
<dbReference type="STRING" id="571913.VV02_05235"/>
<protein>
    <submittedName>
        <fullName evidence="2">Beta-lactamase</fullName>
    </submittedName>
</protein>
<dbReference type="KEGG" id="lmoi:VV02_05235"/>
<evidence type="ECO:0000259" key="1">
    <source>
        <dbReference type="SMART" id="SM00849"/>
    </source>
</evidence>
<gene>
    <name evidence="2" type="ORF">VV02_05235</name>
</gene>
<dbReference type="Proteomes" id="UP000066480">
    <property type="component" value="Chromosome"/>
</dbReference>
<accession>A0A0K1JFP1</accession>
<dbReference type="SUPFAM" id="SSF56281">
    <property type="entry name" value="Metallo-hydrolase/oxidoreductase"/>
    <property type="match status" value="1"/>
</dbReference>
<reference evidence="2 3" key="1">
    <citation type="submission" date="2015-03" db="EMBL/GenBank/DDBJ databases">
        <title>Luteipulveratus halotolerans sp. nov., a novel actinobacterium (Dermacoccaceae) from Sarawak, Malaysia.</title>
        <authorList>
            <person name="Juboi H."/>
            <person name="Basik A."/>
            <person name="Shamsul S.S."/>
            <person name="Arnold P."/>
            <person name="Schmitt E.K."/>
            <person name="Sanglier J.-J."/>
            <person name="Yeo T."/>
        </authorList>
    </citation>
    <scope>NUCLEOTIDE SEQUENCE [LARGE SCALE GENOMIC DNA]</scope>
    <source>
        <strain evidence="2 3">MN07-A0370</strain>
    </source>
</reference>
<dbReference type="InterPro" id="IPR036866">
    <property type="entry name" value="RibonucZ/Hydroxyglut_hydro"/>
</dbReference>
<dbReference type="Pfam" id="PF00753">
    <property type="entry name" value="Lactamase_B"/>
    <property type="match status" value="1"/>
</dbReference>
<name>A0A0K1JFP1_9MICO</name>
<dbReference type="Gene3D" id="3.60.15.10">
    <property type="entry name" value="Ribonuclease Z/Hydroxyacylglutathione hydrolase-like"/>
    <property type="match status" value="1"/>
</dbReference>
<dbReference type="InterPro" id="IPR050855">
    <property type="entry name" value="NDM-1-like"/>
</dbReference>
<keyword evidence="3" id="KW-1185">Reference proteome</keyword>
<organism evidence="2 3">
    <name type="scientific">Luteipulveratus mongoliensis</name>
    <dbReference type="NCBI Taxonomy" id="571913"/>
    <lineage>
        <taxon>Bacteria</taxon>
        <taxon>Bacillati</taxon>
        <taxon>Actinomycetota</taxon>
        <taxon>Actinomycetes</taxon>
        <taxon>Micrococcales</taxon>
        <taxon>Dermacoccaceae</taxon>
        <taxon>Luteipulveratus</taxon>
    </lineage>
</organism>
<dbReference type="SMART" id="SM00849">
    <property type="entry name" value="Lactamase_B"/>
    <property type="match status" value="1"/>
</dbReference>
<dbReference type="PANTHER" id="PTHR42951">
    <property type="entry name" value="METALLO-BETA-LACTAMASE DOMAIN-CONTAINING"/>
    <property type="match status" value="1"/>
</dbReference>
<evidence type="ECO:0000313" key="3">
    <source>
        <dbReference type="Proteomes" id="UP000066480"/>
    </source>
</evidence>
<dbReference type="PANTHER" id="PTHR42951:SF4">
    <property type="entry name" value="ACYL-COENZYME A THIOESTERASE MBLAC2"/>
    <property type="match status" value="1"/>
</dbReference>
<proteinExistence type="predicted"/>
<dbReference type="InterPro" id="IPR001279">
    <property type="entry name" value="Metallo-B-lactamas"/>
</dbReference>